<evidence type="ECO:0000313" key="1">
    <source>
        <dbReference type="EMBL" id="ACQ78844.1"/>
    </source>
</evidence>
<dbReference type="HOGENOM" id="CLU_072005_2_0_11"/>
<dbReference type="KEGG" id="bcv:Bcav_0581"/>
<dbReference type="EMBL" id="CP001618">
    <property type="protein sequence ID" value="ACQ78844.1"/>
    <property type="molecule type" value="Genomic_DNA"/>
</dbReference>
<sequence>MTARWIGATASEVLQAVRVLDVHSVFDTSVNLAAPTTREPALVHVSLVRGVRLLECPFGIELETPEWTAWSRAVHSGRTRWHVDARTGALTADDAAVSLELGAAWRGAWVDVVAPPRPDSLDLAPPTDDLIGASGLATVAPDVLRRRLRDAVAGLARGDAGAAAWLVGRGPGLTPSGDDALVGAVGALHARRLPDRAADGVRALAELVATRGSALTTDVSCAYLRDACRGRFAGPLRRALAARPGVVGSAAIRDLLAVGHTSGADTLLGIAAVRDALAPRPSLVGAAS</sequence>
<keyword evidence="2" id="KW-1185">Reference proteome</keyword>
<protein>
    <recommendedName>
        <fullName evidence="3">DUF2877 domain-containing protein</fullName>
    </recommendedName>
</protein>
<dbReference type="InterPro" id="IPR021530">
    <property type="entry name" value="AllH-like"/>
</dbReference>
<name>C5BXV0_BEUC1</name>
<dbReference type="eggNOG" id="ENOG5032WGX">
    <property type="taxonomic scope" value="Bacteria"/>
</dbReference>
<organism evidence="1 2">
    <name type="scientific">Beutenbergia cavernae (strain ATCC BAA-8 / DSM 12333 / CCUG 43141 / JCM 11478 / NBRC 16432 / NCIMB 13614 / HKI 0122)</name>
    <dbReference type="NCBI Taxonomy" id="471853"/>
    <lineage>
        <taxon>Bacteria</taxon>
        <taxon>Bacillati</taxon>
        <taxon>Actinomycetota</taxon>
        <taxon>Actinomycetes</taxon>
        <taxon>Micrococcales</taxon>
        <taxon>Beutenbergiaceae</taxon>
        <taxon>Beutenbergia</taxon>
    </lineage>
</organism>
<proteinExistence type="predicted"/>
<dbReference type="STRING" id="471853.Bcav_0581"/>
<accession>C5BXV0</accession>
<evidence type="ECO:0008006" key="3">
    <source>
        <dbReference type="Google" id="ProtNLM"/>
    </source>
</evidence>
<dbReference type="RefSeq" id="WP_012725624.1">
    <property type="nucleotide sequence ID" value="NC_012669.1"/>
</dbReference>
<dbReference type="Pfam" id="PF11392">
    <property type="entry name" value="AllH"/>
    <property type="match status" value="1"/>
</dbReference>
<dbReference type="Proteomes" id="UP000007962">
    <property type="component" value="Chromosome"/>
</dbReference>
<evidence type="ECO:0000313" key="2">
    <source>
        <dbReference type="Proteomes" id="UP000007962"/>
    </source>
</evidence>
<gene>
    <name evidence="1" type="ordered locus">Bcav_0581</name>
</gene>
<dbReference type="OrthoDB" id="4871333at2"/>
<reference evidence="1 2" key="1">
    <citation type="journal article" date="2009" name="Stand. Genomic Sci.">
        <title>Complete genome sequence of Beutenbergia cavernae type strain (HKI 0122).</title>
        <authorList>
            <person name="Land M."/>
            <person name="Pukall R."/>
            <person name="Abt B."/>
            <person name="Goker M."/>
            <person name="Rohde M."/>
            <person name="Glavina Del Rio T."/>
            <person name="Tice H."/>
            <person name="Copeland A."/>
            <person name="Cheng J.F."/>
            <person name="Lucas S."/>
            <person name="Chen F."/>
            <person name="Nolan M."/>
            <person name="Bruce D."/>
            <person name="Goodwin L."/>
            <person name="Pitluck S."/>
            <person name="Ivanova N."/>
            <person name="Mavromatis K."/>
            <person name="Ovchinnikova G."/>
            <person name="Pati A."/>
            <person name="Chen A."/>
            <person name="Palaniappan K."/>
            <person name="Hauser L."/>
            <person name="Chang Y.J."/>
            <person name="Jefferies C.C."/>
            <person name="Saunders E."/>
            <person name="Brettin T."/>
            <person name="Detter J.C."/>
            <person name="Han C."/>
            <person name="Chain P."/>
            <person name="Bristow J."/>
            <person name="Eisen J.A."/>
            <person name="Markowitz V."/>
            <person name="Hugenholtz P."/>
            <person name="Kyrpides N.C."/>
            <person name="Klenk H.P."/>
            <person name="Lapidus A."/>
        </authorList>
    </citation>
    <scope>NUCLEOTIDE SEQUENCE [LARGE SCALE GENOMIC DNA]</scope>
    <source>
        <strain evidence="2">ATCC BAA-8 / DSM 12333 / NBRC 16432</strain>
    </source>
</reference>
<dbReference type="AlphaFoldDB" id="C5BXV0"/>